<evidence type="ECO:0000313" key="3">
    <source>
        <dbReference type="Proteomes" id="UP000179807"/>
    </source>
</evidence>
<name>A0A1J4KUN6_9EUKA</name>
<dbReference type="SUPFAM" id="SSF52047">
    <property type="entry name" value="RNI-like"/>
    <property type="match status" value="2"/>
</dbReference>
<dbReference type="GeneID" id="94833692"/>
<dbReference type="Gene3D" id="3.80.10.10">
    <property type="entry name" value="Ribonuclease Inhibitor"/>
    <property type="match status" value="1"/>
</dbReference>
<feature type="region of interest" description="Disordered" evidence="1">
    <location>
        <begin position="631"/>
        <end position="650"/>
    </location>
</feature>
<feature type="compositionally biased region" description="Low complexity" evidence="1">
    <location>
        <begin position="834"/>
        <end position="848"/>
    </location>
</feature>
<comment type="caution">
    <text evidence="2">The sequence shown here is derived from an EMBL/GenBank/DDBJ whole genome shotgun (WGS) entry which is preliminary data.</text>
</comment>
<dbReference type="PANTHER" id="PTHR24112">
    <property type="entry name" value="LEUCINE-RICH REPEAT, ISOFORM F-RELATED"/>
    <property type="match status" value="1"/>
</dbReference>
<gene>
    <name evidence="2" type="ORF">TRFO_16464</name>
</gene>
<dbReference type="GO" id="GO:0005886">
    <property type="term" value="C:plasma membrane"/>
    <property type="evidence" value="ECO:0007669"/>
    <property type="project" value="TreeGrafter"/>
</dbReference>
<proteinExistence type="predicted"/>
<dbReference type="RefSeq" id="XP_068366510.1">
    <property type="nucleotide sequence ID" value="XM_068498988.1"/>
</dbReference>
<dbReference type="InterPro" id="IPR051279">
    <property type="entry name" value="PP1-Reg/Actin-Interact_Protein"/>
</dbReference>
<keyword evidence="3" id="KW-1185">Reference proteome</keyword>
<feature type="compositionally biased region" description="Basic and acidic residues" evidence="1">
    <location>
        <begin position="920"/>
        <end position="931"/>
    </location>
</feature>
<accession>A0A1J4KUN6</accession>
<evidence type="ECO:0000256" key="1">
    <source>
        <dbReference type="SAM" id="MobiDB-lite"/>
    </source>
</evidence>
<reference evidence="2" key="1">
    <citation type="submission" date="2016-10" db="EMBL/GenBank/DDBJ databases">
        <authorList>
            <person name="Benchimol M."/>
            <person name="Almeida L.G."/>
            <person name="Vasconcelos A.T."/>
            <person name="Perreira-Neves A."/>
            <person name="Rosa I.A."/>
            <person name="Tasca T."/>
            <person name="Bogo M.R."/>
            <person name="de Souza W."/>
        </authorList>
    </citation>
    <scope>NUCLEOTIDE SEQUENCE [LARGE SCALE GENOMIC DNA]</scope>
    <source>
        <strain evidence="2">K</strain>
    </source>
</reference>
<organism evidence="2 3">
    <name type="scientific">Tritrichomonas foetus</name>
    <dbReference type="NCBI Taxonomy" id="1144522"/>
    <lineage>
        <taxon>Eukaryota</taxon>
        <taxon>Metamonada</taxon>
        <taxon>Parabasalia</taxon>
        <taxon>Tritrichomonadida</taxon>
        <taxon>Tritrichomonadidae</taxon>
        <taxon>Tritrichomonas</taxon>
    </lineage>
</organism>
<dbReference type="VEuPathDB" id="TrichDB:TRFO_16464"/>
<feature type="compositionally biased region" description="Basic residues" evidence="1">
    <location>
        <begin position="768"/>
        <end position="779"/>
    </location>
</feature>
<feature type="compositionally biased region" description="Acidic residues" evidence="1">
    <location>
        <begin position="695"/>
        <end position="710"/>
    </location>
</feature>
<dbReference type="GO" id="GO:0030027">
    <property type="term" value="C:lamellipodium"/>
    <property type="evidence" value="ECO:0007669"/>
    <property type="project" value="TreeGrafter"/>
</dbReference>
<dbReference type="GO" id="GO:0016477">
    <property type="term" value="P:cell migration"/>
    <property type="evidence" value="ECO:0007669"/>
    <property type="project" value="TreeGrafter"/>
</dbReference>
<dbReference type="InterPro" id="IPR032675">
    <property type="entry name" value="LRR_dom_sf"/>
</dbReference>
<dbReference type="PANTHER" id="PTHR24112:SF64">
    <property type="entry name" value="CHROMOSOME UNDETERMINED SCAFFOLD_46, WHOLE GENOME SHOTGUN SEQUENCE"/>
    <property type="match status" value="1"/>
</dbReference>
<feature type="compositionally biased region" description="Basic residues" evidence="1">
    <location>
        <begin position="818"/>
        <end position="830"/>
    </location>
</feature>
<evidence type="ECO:0008006" key="4">
    <source>
        <dbReference type="Google" id="ProtNLM"/>
    </source>
</evidence>
<dbReference type="GO" id="GO:0034315">
    <property type="term" value="P:regulation of Arp2/3 complex-mediated actin nucleation"/>
    <property type="evidence" value="ECO:0007669"/>
    <property type="project" value="TreeGrafter"/>
</dbReference>
<dbReference type="EMBL" id="MLAK01000533">
    <property type="protein sequence ID" value="OHT13374.1"/>
    <property type="molecule type" value="Genomic_DNA"/>
</dbReference>
<evidence type="ECO:0000313" key="2">
    <source>
        <dbReference type="EMBL" id="OHT13374.1"/>
    </source>
</evidence>
<dbReference type="Proteomes" id="UP000179807">
    <property type="component" value="Unassembled WGS sequence"/>
</dbReference>
<sequence length="1081" mass="122341">MSEKQAASFARKQSMLVLYCDHVTNVATKVLGRNKKELLLITDQILVFFDSKKKTPYYWITVSSVKLTDKQIELQFQLSKNEYKNINFIPQKSDLKSVFGIIIDLLNRILPADKIEALELKQYNNHKIPISGFAALARFLGYCAVKEISGRENIQPFKMLTMVKNPIFSLSNFPSPNDVFPAVLDVLQFLSHVSSLHICQTNNVFDTLSKKITSLENLNNLIIDSSSKSKFQNFLDKLGQLESDIEGITLSSVNLNSDELNDLCEIIKQKNFSSLGFNQNSLSSEAISSLSDNLSTLSNNLMFLSLNYIPNIKLSNLSSNISYVTILSLVGCNLQIGNALNFIFKNGFSKLSELDLSGNICTSPIETKGKFPSKLSKLIVNGIDWNNSDNFISFLDCVFKKMNVLLKLSVAYSSLLGLKDWGNVFKFLSRLKMDLSPIISLCWDNNPVNSLFFNFLEQCTQLKTLSISSYFNSEDQADQISSLCEYLSGAKRIETLILKGSQQATMKNRISDVFKAASKMKSLRKLDVSFNEIGDHGINSLVNLLNRNPISVVALDGSCPSSLEIIKELFNDSPSNCKLNFPISDVYNLYDANTNKKESKSITDGNKDIKTSTSSVMSDIKEIIKLSSTKMLGKRNNSQNKNGKVPLPTSNPLDDPFYVFYDWDISPVISLPTFVKRSSYSPMSLKSPKRRDMLDESDDDDDDEVFESDDNEKKKNRNKNNQKSPRKKRNSDSDSDSESEDSDNVRNKKNKKNDKKRNISDSDDDFRNKKKKSDKRKSHLNSDNDDDEFSMRTKAGKKRSSSPKRKDKTDSDDDYLPKKHGKGSDRRRKRSNSDFDNSDTNSDSDSNNGGNQKRKRPNDRTHIYEMTTVKSTARKEVSSLTNSEFSMRTKGNKKRAESPLSQDPRNKSMRRLQAPGLKRGKLDSSDSHSYSDSDEEDHNYKQVKRNQSKRINRNRQLDDSENDDEIVIDKQFIQRKSSPKLQPVKQKPPPSLGGSEDERNSPIKKRGVNLTHQNMKNGDESDSFDGHLNENDDDDDFAPPRPADWSFPLYYVPAPTDTDQIIQDLNEKYSVGALLTYMSNA</sequence>
<feature type="region of interest" description="Disordered" evidence="1">
    <location>
        <begin position="678"/>
        <end position="1042"/>
    </location>
</feature>
<feature type="compositionally biased region" description="Basic residues" evidence="1">
    <location>
        <begin position="714"/>
        <end position="729"/>
    </location>
</feature>
<dbReference type="AlphaFoldDB" id="A0A1J4KUN6"/>
<feature type="compositionally biased region" description="Acidic residues" evidence="1">
    <location>
        <begin position="733"/>
        <end position="742"/>
    </location>
</feature>
<feature type="compositionally biased region" description="Basic residues" evidence="1">
    <location>
        <begin position="794"/>
        <end position="806"/>
    </location>
</feature>
<feature type="compositionally biased region" description="Basic residues" evidence="1">
    <location>
        <begin position="941"/>
        <end position="953"/>
    </location>
</feature>
<protein>
    <recommendedName>
        <fullName evidence="4">Leucine Rich Repeat family protein</fullName>
    </recommendedName>
</protein>